<dbReference type="InterPro" id="IPR018101">
    <property type="entry name" value="Transl_elong_Ts_CS"/>
</dbReference>
<dbReference type="KEGG" id="hth:HTH_0693"/>
<accession>D3DH51</accession>
<comment type="function">
    <text evidence="5 6">Associates with the EF-Tu.GDP complex and induces the exchange of GDP to GTP. It remains bound to the aminoacyl-tRNA.EF-Tu.GTP complex up to the GTP hydrolysis stage on the ribosome.</text>
</comment>
<dbReference type="PANTHER" id="PTHR11741">
    <property type="entry name" value="ELONGATION FACTOR TS"/>
    <property type="match status" value="1"/>
</dbReference>
<dbReference type="SUPFAM" id="SSF46934">
    <property type="entry name" value="UBA-like"/>
    <property type="match status" value="1"/>
</dbReference>
<dbReference type="NCBIfam" id="TIGR00116">
    <property type="entry name" value="tsf"/>
    <property type="match status" value="1"/>
</dbReference>
<gene>
    <name evidence="5 9" type="primary">tsf</name>
    <name evidence="9" type="ordered locus">HTH_0693</name>
</gene>
<dbReference type="GO" id="GO:0005737">
    <property type="term" value="C:cytoplasm"/>
    <property type="evidence" value="ECO:0007669"/>
    <property type="project" value="UniProtKB-SubCell"/>
</dbReference>
<sequence>MISAEMVKTLREMTGAGMLECKKALEEAGGDLEKAKEILRIRGLAKAEKKAGRETKEGIVQTYISEDRKVGVIIELNCETDFVARNEHFSELALNIAKHIAQIPENANKEGTGEDVLKQPYFQDPSQTLEDVIKSAIAKIGENIQLRRFTRFDTDGFLHAYVHGIGRVGVLIDYQAEAINPQVLRVIQDIAMQIAAMKAEFVDVSSIPAEVIQREKRILSEQARQEGKPENIIDKVVEGRIKKFYQEKVLLEQPFIKDDKKTVGQYLRESAPGVVIKRFVRYELGGA</sequence>
<dbReference type="PANTHER" id="PTHR11741:SF0">
    <property type="entry name" value="ELONGATION FACTOR TS, MITOCHONDRIAL"/>
    <property type="match status" value="1"/>
</dbReference>
<dbReference type="EMBL" id="AP011112">
    <property type="protein sequence ID" value="BAI69153.1"/>
    <property type="molecule type" value="Genomic_DNA"/>
</dbReference>
<feature type="region of interest" description="Involved in Mg(2+) ion dislocation from EF-Tu" evidence="5">
    <location>
        <begin position="80"/>
        <end position="83"/>
    </location>
</feature>
<reference evidence="9 10" key="1">
    <citation type="journal article" date="2010" name="J. Bacteriol.">
        <title>Complete genome sequence of the thermophilic, obligately chemolithoautotrophic hydrogen-oxidizing bacterium Hydrogenobacter thermophilus TK-6.</title>
        <authorList>
            <person name="Arai H."/>
            <person name="Kanbe H."/>
            <person name="Ishii M."/>
            <person name="Igarashi Y."/>
        </authorList>
    </citation>
    <scope>NUCLEOTIDE SEQUENCE [LARGE SCALE GENOMIC DNA]</scope>
    <source>
        <strain evidence="10">DSM 6534 / IAM 12695 / TK-6 [Tokyo]</strain>
    </source>
</reference>
<dbReference type="GO" id="GO:0003746">
    <property type="term" value="F:translation elongation factor activity"/>
    <property type="evidence" value="ECO:0007669"/>
    <property type="project" value="UniProtKB-UniRule"/>
</dbReference>
<dbReference type="PROSITE" id="PS01127">
    <property type="entry name" value="EF_TS_2"/>
    <property type="match status" value="1"/>
</dbReference>
<dbReference type="eggNOG" id="COG0264">
    <property type="taxonomic scope" value="Bacteria"/>
</dbReference>
<dbReference type="Gene3D" id="1.10.8.10">
    <property type="entry name" value="DNA helicase RuvA subunit, C-terminal domain"/>
    <property type="match status" value="1"/>
</dbReference>
<dbReference type="PROSITE" id="PS01126">
    <property type="entry name" value="EF_TS_1"/>
    <property type="match status" value="1"/>
</dbReference>
<dbReference type="AlphaFoldDB" id="D3DH51"/>
<dbReference type="InterPro" id="IPR036402">
    <property type="entry name" value="EF-Ts_dimer_sf"/>
</dbReference>
<comment type="similarity">
    <text evidence="1 5 6">Belongs to the EF-Ts family.</text>
</comment>
<dbReference type="OrthoDB" id="9808348at2"/>
<evidence type="ECO:0000256" key="6">
    <source>
        <dbReference type="RuleBase" id="RU000642"/>
    </source>
</evidence>
<dbReference type="FunFam" id="1.10.8.10:FF:000001">
    <property type="entry name" value="Elongation factor Ts"/>
    <property type="match status" value="1"/>
</dbReference>
<evidence type="ECO:0000256" key="5">
    <source>
        <dbReference type="HAMAP-Rule" id="MF_00050"/>
    </source>
</evidence>
<evidence type="ECO:0000256" key="3">
    <source>
        <dbReference type="ARBA" id="ARBA00022768"/>
    </source>
</evidence>
<dbReference type="RefSeq" id="WP_012963335.1">
    <property type="nucleotide sequence ID" value="NC_013799.1"/>
</dbReference>
<dbReference type="InterPro" id="IPR009060">
    <property type="entry name" value="UBA-like_sf"/>
</dbReference>
<protein>
    <recommendedName>
        <fullName evidence="2 5">Elongation factor Ts</fullName>
        <shortName evidence="5">EF-Ts</shortName>
    </recommendedName>
</protein>
<evidence type="ECO:0000256" key="4">
    <source>
        <dbReference type="ARBA" id="ARBA00022917"/>
    </source>
</evidence>
<feature type="domain" description="Translation elongation factor EFTs/EF1B dimerisation" evidence="8">
    <location>
        <begin position="71"/>
        <end position="285"/>
    </location>
</feature>
<dbReference type="Gene3D" id="1.10.286.20">
    <property type="match status" value="1"/>
</dbReference>
<dbReference type="HAMAP" id="MF_00050">
    <property type="entry name" value="EF_Ts"/>
    <property type="match status" value="1"/>
</dbReference>
<dbReference type="STRING" id="608538.HTH_0693"/>
<dbReference type="PATRIC" id="fig|608538.5.peg.701"/>
<dbReference type="InterPro" id="IPR001816">
    <property type="entry name" value="Transl_elong_EFTs/EF1B"/>
</dbReference>
<proteinExistence type="inferred from homology"/>
<evidence type="ECO:0000313" key="10">
    <source>
        <dbReference type="Proteomes" id="UP000002574"/>
    </source>
</evidence>
<organism evidence="9 10">
    <name type="scientific">Hydrogenobacter thermophilus (strain DSM 6534 / IAM 12695 / TK-6)</name>
    <dbReference type="NCBI Taxonomy" id="608538"/>
    <lineage>
        <taxon>Bacteria</taxon>
        <taxon>Pseudomonadati</taxon>
        <taxon>Aquificota</taxon>
        <taxon>Aquificia</taxon>
        <taxon>Aquificales</taxon>
        <taxon>Aquificaceae</taxon>
        <taxon>Hydrogenobacter</taxon>
    </lineage>
</organism>
<evidence type="ECO:0000256" key="2">
    <source>
        <dbReference type="ARBA" id="ARBA00016956"/>
    </source>
</evidence>
<keyword evidence="3 5" id="KW-0251">Elongation factor</keyword>
<dbReference type="Proteomes" id="UP000002574">
    <property type="component" value="Chromosome"/>
</dbReference>
<keyword evidence="10" id="KW-1185">Reference proteome</keyword>
<dbReference type="InterPro" id="IPR014039">
    <property type="entry name" value="Transl_elong_EFTs/EF1B_dimer"/>
</dbReference>
<dbReference type="KEGG" id="hte:Hydth_0692"/>
<dbReference type="FunFam" id="1.10.286.20:FF:000001">
    <property type="entry name" value="Elongation factor Ts"/>
    <property type="match status" value="1"/>
</dbReference>
<keyword evidence="4 5" id="KW-0648">Protein biosynthesis</keyword>
<dbReference type="Pfam" id="PF00889">
    <property type="entry name" value="EF_TS"/>
    <property type="match status" value="1"/>
</dbReference>
<evidence type="ECO:0000313" key="9">
    <source>
        <dbReference type="EMBL" id="BAI69153.1"/>
    </source>
</evidence>
<evidence type="ECO:0000256" key="1">
    <source>
        <dbReference type="ARBA" id="ARBA00005532"/>
    </source>
</evidence>
<evidence type="ECO:0000256" key="7">
    <source>
        <dbReference type="RuleBase" id="RU000643"/>
    </source>
</evidence>
<evidence type="ECO:0000259" key="8">
    <source>
        <dbReference type="Pfam" id="PF00889"/>
    </source>
</evidence>
<dbReference type="Gene3D" id="3.30.479.20">
    <property type="entry name" value="Elongation factor Ts, dimerisation domain"/>
    <property type="match status" value="2"/>
</dbReference>
<dbReference type="CDD" id="cd14275">
    <property type="entry name" value="UBA_EF-Ts"/>
    <property type="match status" value="1"/>
</dbReference>
<keyword evidence="5" id="KW-0963">Cytoplasm</keyword>
<comment type="subcellular location">
    <subcellularLocation>
        <location evidence="5 7">Cytoplasm</location>
    </subcellularLocation>
</comment>
<dbReference type="SUPFAM" id="SSF54713">
    <property type="entry name" value="Elongation factor Ts (EF-Ts), dimerisation domain"/>
    <property type="match status" value="2"/>
</dbReference>
<name>D3DH51_HYDTT</name>